<dbReference type="Gene3D" id="2.60.120.10">
    <property type="entry name" value="Jelly Rolls"/>
    <property type="match status" value="1"/>
</dbReference>
<protein>
    <submittedName>
        <fullName evidence="3">Cupin domain-containing protein</fullName>
    </submittedName>
</protein>
<organism evidence="3 4">
    <name type="scientific">Maribacter flavus</name>
    <dbReference type="NCBI Taxonomy" id="1658664"/>
    <lineage>
        <taxon>Bacteria</taxon>
        <taxon>Pseudomonadati</taxon>
        <taxon>Bacteroidota</taxon>
        <taxon>Flavobacteriia</taxon>
        <taxon>Flavobacteriales</taxon>
        <taxon>Flavobacteriaceae</taxon>
        <taxon>Maribacter</taxon>
    </lineage>
</organism>
<dbReference type="RefSeq" id="WP_154917666.1">
    <property type="nucleotide sequence ID" value="NZ_VUOE01000001.1"/>
</dbReference>
<name>A0A5B2TY33_9FLAO</name>
<dbReference type="PANTHER" id="PTHR35848:SF6">
    <property type="entry name" value="CUPIN TYPE-2 DOMAIN-CONTAINING PROTEIN"/>
    <property type="match status" value="1"/>
</dbReference>
<dbReference type="SUPFAM" id="SSF51182">
    <property type="entry name" value="RmlC-like cupins"/>
    <property type="match status" value="1"/>
</dbReference>
<evidence type="ECO:0000313" key="3">
    <source>
        <dbReference type="EMBL" id="KAA2219199.1"/>
    </source>
</evidence>
<accession>A0A5B2TY33</accession>
<dbReference type="Proteomes" id="UP000323188">
    <property type="component" value="Unassembled WGS sequence"/>
</dbReference>
<comment type="caution">
    <text evidence="3">The sequence shown here is derived from an EMBL/GenBank/DDBJ whole genome shotgun (WGS) entry which is preliminary data.</text>
</comment>
<reference evidence="3 4" key="1">
    <citation type="submission" date="2019-09" db="EMBL/GenBank/DDBJ databases">
        <authorList>
            <person name="Khan S.A."/>
            <person name="Jeon C.O."/>
            <person name="Chun B.H."/>
            <person name="Jeong S.E."/>
        </authorList>
    </citation>
    <scope>NUCLEOTIDE SEQUENCE [LARGE SCALE GENOMIC DNA]</scope>
    <source>
        <strain evidence="3 4">KCTC 42508</strain>
    </source>
</reference>
<dbReference type="GO" id="GO:0046872">
    <property type="term" value="F:metal ion binding"/>
    <property type="evidence" value="ECO:0007669"/>
    <property type="project" value="UniProtKB-KW"/>
</dbReference>
<gene>
    <name evidence="3" type="ORF">F0361_06190</name>
</gene>
<dbReference type="PANTHER" id="PTHR35848">
    <property type="entry name" value="OXALATE-BINDING PROTEIN"/>
    <property type="match status" value="1"/>
</dbReference>
<sequence length="112" mass="12743">MKIVDWNTLPELGVSHNQHIKKKTLVSKGEIPHLMMFGTAVFKPGDKVDFHLHETMFEVFFIQSGKVIFEVNGEKHILTKGKCITIEPGELHAQSNPFDEDVSWSYFGISID</sequence>
<dbReference type="AlphaFoldDB" id="A0A5B2TY33"/>
<keyword evidence="1" id="KW-0479">Metal-binding</keyword>
<dbReference type="InterPro" id="IPR051610">
    <property type="entry name" value="GPI/OXD"/>
</dbReference>
<dbReference type="InterPro" id="IPR013096">
    <property type="entry name" value="Cupin_2"/>
</dbReference>
<dbReference type="InterPro" id="IPR014710">
    <property type="entry name" value="RmlC-like_jellyroll"/>
</dbReference>
<dbReference type="Pfam" id="PF07883">
    <property type="entry name" value="Cupin_2"/>
    <property type="match status" value="1"/>
</dbReference>
<evidence type="ECO:0000313" key="4">
    <source>
        <dbReference type="Proteomes" id="UP000323188"/>
    </source>
</evidence>
<dbReference type="InterPro" id="IPR011051">
    <property type="entry name" value="RmlC_Cupin_sf"/>
</dbReference>
<proteinExistence type="predicted"/>
<evidence type="ECO:0000259" key="2">
    <source>
        <dbReference type="Pfam" id="PF07883"/>
    </source>
</evidence>
<evidence type="ECO:0000256" key="1">
    <source>
        <dbReference type="ARBA" id="ARBA00022723"/>
    </source>
</evidence>
<dbReference type="EMBL" id="VUOE01000001">
    <property type="protein sequence ID" value="KAA2219199.1"/>
    <property type="molecule type" value="Genomic_DNA"/>
</dbReference>
<feature type="domain" description="Cupin type-2" evidence="2">
    <location>
        <begin position="40"/>
        <end position="104"/>
    </location>
</feature>